<name>A0A9N9MGH7_9CUCU</name>
<reference evidence="3" key="1">
    <citation type="submission" date="2022-01" db="EMBL/GenBank/DDBJ databases">
        <authorList>
            <person name="King R."/>
        </authorList>
    </citation>
    <scope>NUCLEOTIDE SEQUENCE</scope>
</reference>
<dbReference type="PANTHER" id="PTHR13252:SF9">
    <property type="entry name" value="F-BOX ONLY PROTEIN 28"/>
    <property type="match status" value="1"/>
</dbReference>
<dbReference type="AlphaFoldDB" id="A0A9N9MGH7"/>
<dbReference type="EMBL" id="OU892286">
    <property type="protein sequence ID" value="CAG9761308.1"/>
    <property type="molecule type" value="Genomic_DNA"/>
</dbReference>
<evidence type="ECO:0000313" key="4">
    <source>
        <dbReference type="Proteomes" id="UP001152799"/>
    </source>
</evidence>
<accession>A0A9N9MGH7</accession>
<gene>
    <name evidence="3" type="ORF">CEUTPL_LOCUS2013</name>
</gene>
<dbReference type="Proteomes" id="UP001152799">
    <property type="component" value="Chromosome 10"/>
</dbReference>
<evidence type="ECO:0000256" key="2">
    <source>
        <dbReference type="SAM" id="MobiDB-lite"/>
    </source>
</evidence>
<dbReference type="PANTHER" id="PTHR13252">
    <property type="entry name" value="F-BOX ONLY PROTEIN 28"/>
    <property type="match status" value="1"/>
</dbReference>
<proteinExistence type="predicted"/>
<dbReference type="GO" id="GO:0000209">
    <property type="term" value="P:protein polyubiquitination"/>
    <property type="evidence" value="ECO:0007669"/>
    <property type="project" value="TreeGrafter"/>
</dbReference>
<keyword evidence="4" id="KW-1185">Reference proteome</keyword>
<organism evidence="3 4">
    <name type="scientific">Ceutorhynchus assimilis</name>
    <name type="common">cabbage seed weevil</name>
    <dbReference type="NCBI Taxonomy" id="467358"/>
    <lineage>
        <taxon>Eukaryota</taxon>
        <taxon>Metazoa</taxon>
        <taxon>Ecdysozoa</taxon>
        <taxon>Arthropoda</taxon>
        <taxon>Hexapoda</taxon>
        <taxon>Insecta</taxon>
        <taxon>Pterygota</taxon>
        <taxon>Neoptera</taxon>
        <taxon>Endopterygota</taxon>
        <taxon>Coleoptera</taxon>
        <taxon>Polyphaga</taxon>
        <taxon>Cucujiformia</taxon>
        <taxon>Curculionidae</taxon>
        <taxon>Ceutorhynchinae</taxon>
        <taxon>Ceutorhynchus</taxon>
    </lineage>
</organism>
<feature type="compositionally biased region" description="Low complexity" evidence="2">
    <location>
        <begin position="309"/>
        <end position="324"/>
    </location>
</feature>
<keyword evidence="1" id="KW-0175">Coiled coil</keyword>
<feature type="coiled-coil region" evidence="1">
    <location>
        <begin position="232"/>
        <end position="304"/>
    </location>
</feature>
<dbReference type="InterPro" id="IPR039719">
    <property type="entry name" value="FBXO28"/>
</dbReference>
<dbReference type="OrthoDB" id="5860767at2759"/>
<evidence type="ECO:0000256" key="1">
    <source>
        <dbReference type="SAM" id="Coils"/>
    </source>
</evidence>
<protein>
    <submittedName>
        <fullName evidence="3">Uncharacterized protein</fullName>
    </submittedName>
</protein>
<sequence>MREITQSHKCDKKREEIILPQKVCKKFNEIGGNLLSRGFYQLEKRHVAIYKRVKSGLPRRESERKSHPLARYNDILQAVETRLSMMNMTYLRYIENGQICFIPGKVLDETKRILDLVQGDGTPPRAHVLLQELRDLSSMAIEHFDEHILPKCRDEIQKKTGIQIFRNSEFHYLQFAAQLQRELLERTTSARMVLHEPLGQPFSFEKMLKLKRISKDHKYRITYLTQNTQRLNLKLRRQNNKLRLQSAKLREHEHKHQEQERKLQEQNTKILEQDAALSDIKKHMEEWDQKYKDLTAELVRAREEILLKTSSSQSSPNLNSSTQPRTFLPQFKSNIKPRRTYILPKSYQTYDPDRKRKSSLSPETPIKRSRSPNIPIKAKPRKSIQNLKFNIPDLEGFQATDPISTNVETCPETVVKEKTKFVSSFFDKLLHTNNTRKRKITEDIDLK</sequence>
<feature type="region of interest" description="Disordered" evidence="2">
    <location>
        <begin position="349"/>
        <end position="376"/>
    </location>
</feature>
<feature type="region of interest" description="Disordered" evidence="2">
    <location>
        <begin position="309"/>
        <end position="331"/>
    </location>
</feature>
<evidence type="ECO:0000313" key="3">
    <source>
        <dbReference type="EMBL" id="CAG9761308.1"/>
    </source>
</evidence>